<evidence type="ECO:0000256" key="2">
    <source>
        <dbReference type="ARBA" id="ARBA00022729"/>
    </source>
</evidence>
<dbReference type="Pfam" id="PF13458">
    <property type="entry name" value="Peripla_BP_6"/>
    <property type="match status" value="1"/>
</dbReference>
<proteinExistence type="inferred from homology"/>
<dbReference type="SUPFAM" id="SSF53822">
    <property type="entry name" value="Periplasmic binding protein-like I"/>
    <property type="match status" value="1"/>
</dbReference>
<organism evidence="6 7">
    <name type="scientific">Aquamicrobium zhengzhouense</name>
    <dbReference type="NCBI Taxonomy" id="2781738"/>
    <lineage>
        <taxon>Bacteria</taxon>
        <taxon>Pseudomonadati</taxon>
        <taxon>Pseudomonadota</taxon>
        <taxon>Alphaproteobacteria</taxon>
        <taxon>Hyphomicrobiales</taxon>
        <taxon>Phyllobacteriaceae</taxon>
        <taxon>Aquamicrobium</taxon>
    </lineage>
</organism>
<evidence type="ECO:0000256" key="1">
    <source>
        <dbReference type="ARBA" id="ARBA00010062"/>
    </source>
</evidence>
<accession>A0ABS0SEC6</accession>
<keyword evidence="3" id="KW-0029">Amino-acid transport</keyword>
<evidence type="ECO:0000256" key="4">
    <source>
        <dbReference type="SAM" id="SignalP"/>
    </source>
</evidence>
<gene>
    <name evidence="6" type="ORF">IOD40_13285</name>
</gene>
<comment type="caution">
    <text evidence="6">The sequence shown here is derived from an EMBL/GenBank/DDBJ whole genome shotgun (WGS) entry which is preliminary data.</text>
</comment>
<dbReference type="EMBL" id="JADGMQ010000009">
    <property type="protein sequence ID" value="MBI1621630.1"/>
    <property type="molecule type" value="Genomic_DNA"/>
</dbReference>
<sequence length="383" mass="40544">MQKIIGRIAAAAMFTTMMSGLALADITIGVTVSSTGSGAALGIPLKNSVELWPTEIDGEKLNVIVLDDAGDPSIATTNARRFANDDKVDVIVGSALTPGSIAISNVANEVGIPHLACSPIPPNVAATKYTFVMPQDAGLIARTLFKKMQDDGVKRVGYIGFSDSYGDLWVNQFKAIGEEYGLELIADERYARPDTSVSGQVLKLVAAQPDAVFVGASGTGAALPQLALRERGFEGTIYQTHGAVTFDFLRIAGEAAKDTVFASGPVMVAELQDDASETKEEGLDYVTAYEEKFGAGTRTQFGAHVHDAMAILKRAIPIAKQVAEPGTQEFREALRDAIETGGPFPASQGVFEFSADNHFGLDERAVVLLAPSPKNDGSFDLIK</sequence>
<feature type="chain" id="PRO_5045637249" evidence="4">
    <location>
        <begin position="25"/>
        <end position="383"/>
    </location>
</feature>
<evidence type="ECO:0000256" key="3">
    <source>
        <dbReference type="ARBA" id="ARBA00022970"/>
    </source>
</evidence>
<dbReference type="PANTHER" id="PTHR30483:SF38">
    <property type="entry name" value="BLR7848 PROTEIN"/>
    <property type="match status" value="1"/>
</dbReference>
<evidence type="ECO:0000259" key="5">
    <source>
        <dbReference type="Pfam" id="PF13458"/>
    </source>
</evidence>
<keyword evidence="2 4" id="KW-0732">Signal</keyword>
<feature type="domain" description="Leucine-binding protein" evidence="5">
    <location>
        <begin position="26"/>
        <end position="358"/>
    </location>
</feature>
<protein>
    <submittedName>
        <fullName evidence="6">ABC transporter substrate-binding protein</fullName>
    </submittedName>
</protein>
<reference evidence="6 7" key="1">
    <citation type="submission" date="2020-10" db="EMBL/GenBank/DDBJ databases">
        <title>Aquamicrobium zhengzhouensis sp. nov., a exopolysaccharide producing bacterium isolated from farmland soil.</title>
        <authorList>
            <person name="Wang X."/>
        </authorList>
    </citation>
    <scope>NUCLEOTIDE SEQUENCE [LARGE SCALE GENOMIC DNA]</scope>
    <source>
        <strain evidence="7">cd-1</strain>
    </source>
</reference>
<name>A0ABS0SEC6_9HYPH</name>
<dbReference type="PANTHER" id="PTHR30483">
    <property type="entry name" value="LEUCINE-SPECIFIC-BINDING PROTEIN"/>
    <property type="match status" value="1"/>
</dbReference>
<evidence type="ECO:0000313" key="7">
    <source>
        <dbReference type="Proteomes" id="UP000601789"/>
    </source>
</evidence>
<dbReference type="InterPro" id="IPR028081">
    <property type="entry name" value="Leu-bd"/>
</dbReference>
<keyword evidence="3" id="KW-0813">Transport</keyword>
<dbReference type="Gene3D" id="3.40.50.2300">
    <property type="match status" value="2"/>
</dbReference>
<dbReference type="InterPro" id="IPR051010">
    <property type="entry name" value="BCAA_transport"/>
</dbReference>
<dbReference type="InterPro" id="IPR028082">
    <property type="entry name" value="Peripla_BP_I"/>
</dbReference>
<keyword evidence="7" id="KW-1185">Reference proteome</keyword>
<dbReference type="Proteomes" id="UP000601789">
    <property type="component" value="Unassembled WGS sequence"/>
</dbReference>
<feature type="signal peptide" evidence="4">
    <location>
        <begin position="1"/>
        <end position="24"/>
    </location>
</feature>
<dbReference type="CDD" id="cd06333">
    <property type="entry name" value="PBP1_ABC_RPA1789-like"/>
    <property type="match status" value="1"/>
</dbReference>
<evidence type="ECO:0000313" key="6">
    <source>
        <dbReference type="EMBL" id="MBI1621630.1"/>
    </source>
</evidence>
<comment type="similarity">
    <text evidence="1">Belongs to the leucine-binding protein family.</text>
</comment>
<dbReference type="RefSeq" id="WP_198477049.1">
    <property type="nucleotide sequence ID" value="NZ_JADGMQ010000009.1"/>
</dbReference>